<keyword evidence="2" id="KW-1185">Reference proteome</keyword>
<evidence type="ECO:0000313" key="1">
    <source>
        <dbReference type="EMBL" id="CAK0824575.1"/>
    </source>
</evidence>
<reference evidence="1" key="1">
    <citation type="submission" date="2023-10" db="EMBL/GenBank/DDBJ databases">
        <authorList>
            <person name="Chen Y."/>
            <person name="Shah S."/>
            <person name="Dougan E. K."/>
            <person name="Thang M."/>
            <person name="Chan C."/>
        </authorList>
    </citation>
    <scope>NUCLEOTIDE SEQUENCE [LARGE SCALE GENOMIC DNA]</scope>
</reference>
<name>A0ABN9S0G0_9DINO</name>
<protein>
    <submittedName>
        <fullName evidence="1">Uncharacterized protein</fullName>
    </submittedName>
</protein>
<comment type="caution">
    <text evidence="1">The sequence shown here is derived from an EMBL/GenBank/DDBJ whole genome shotgun (WGS) entry which is preliminary data.</text>
</comment>
<sequence length="310" mass="34311">MSALALYTGPPGYSGKSVLRSLECDAAGKGFRKNPTARKRHREAARRCNMFWNMKSAGAVTPKALKAYECAVLLSSKSDSLLSAARGDWRQWSRTTAQHGPGNVLDRLAGFCSPPSAPAARAAGHALAVHLALRCAKLLDHSDCHSTLALDARSFAYKAFQLMAQAQMDGCADTKHLSKTAVVSGIVLWRRFFLYPGVDPRIVLFSSIRGEPSKPLQWLTSVFADPRAALHCHELAFTVSCCMWLQLSRNLGLRGLMRRSHVARCPVVLQISPGCRRAVSYPFNFFECKASHMLADCWRFQKICRMQTHN</sequence>
<evidence type="ECO:0000313" key="2">
    <source>
        <dbReference type="Proteomes" id="UP001189429"/>
    </source>
</evidence>
<gene>
    <name evidence="1" type="ORF">PCOR1329_LOCUS24951</name>
</gene>
<organism evidence="1 2">
    <name type="scientific">Prorocentrum cordatum</name>
    <dbReference type="NCBI Taxonomy" id="2364126"/>
    <lineage>
        <taxon>Eukaryota</taxon>
        <taxon>Sar</taxon>
        <taxon>Alveolata</taxon>
        <taxon>Dinophyceae</taxon>
        <taxon>Prorocentrales</taxon>
        <taxon>Prorocentraceae</taxon>
        <taxon>Prorocentrum</taxon>
    </lineage>
</organism>
<accession>A0ABN9S0G0</accession>
<proteinExistence type="predicted"/>
<dbReference type="Proteomes" id="UP001189429">
    <property type="component" value="Unassembled WGS sequence"/>
</dbReference>
<dbReference type="EMBL" id="CAUYUJ010008668">
    <property type="protein sequence ID" value="CAK0824575.1"/>
    <property type="molecule type" value="Genomic_DNA"/>
</dbReference>